<feature type="compositionally biased region" description="Low complexity" evidence="5">
    <location>
        <begin position="320"/>
        <end position="331"/>
    </location>
</feature>
<accession>A0AAE0C2E3</accession>
<feature type="compositionally biased region" description="Acidic residues" evidence="5">
    <location>
        <begin position="302"/>
        <end position="319"/>
    </location>
</feature>
<dbReference type="GO" id="GO:0042176">
    <property type="term" value="P:regulation of protein catabolic process"/>
    <property type="evidence" value="ECO:0007669"/>
    <property type="project" value="UniProtKB-UniRule"/>
</dbReference>
<dbReference type="Pfam" id="PF21505">
    <property type="entry name" value="RPN2_N"/>
    <property type="match status" value="1"/>
</dbReference>
<keyword evidence="2" id="KW-0677">Repeat</keyword>
<evidence type="ECO:0000256" key="2">
    <source>
        <dbReference type="ARBA" id="ARBA00022737"/>
    </source>
</evidence>
<dbReference type="InterPro" id="IPR040623">
    <property type="entry name" value="RPN2_C"/>
</dbReference>
<dbReference type="InterPro" id="IPR016024">
    <property type="entry name" value="ARM-type_fold"/>
</dbReference>
<gene>
    <name evidence="8" type="ORF">CYMTET_43979</name>
</gene>
<comment type="caution">
    <text evidence="8">The sequence shown here is derived from an EMBL/GenBank/DDBJ whole genome shotgun (WGS) entry which is preliminary data.</text>
</comment>
<dbReference type="GO" id="GO:0043161">
    <property type="term" value="P:proteasome-mediated ubiquitin-dependent protein catabolic process"/>
    <property type="evidence" value="ECO:0007669"/>
    <property type="project" value="TreeGrafter"/>
</dbReference>
<dbReference type="EMBL" id="LGRX02029763">
    <property type="protein sequence ID" value="KAK3246484.1"/>
    <property type="molecule type" value="Genomic_DNA"/>
</dbReference>
<dbReference type="FunFam" id="1.25.10.10:FF:000017">
    <property type="entry name" value="26S proteasome non-ATPase regulatory subunit 1"/>
    <property type="match status" value="1"/>
</dbReference>
<dbReference type="Pfam" id="PF13646">
    <property type="entry name" value="HEAT_2"/>
    <property type="match status" value="1"/>
</dbReference>
<protein>
    <recommendedName>
        <fullName evidence="4">26S proteasome non-ATPase regulatory subunit 1 homolog</fullName>
    </recommendedName>
</protein>
<feature type="domain" description="26S proteasome regulatory subunit RPN2 C-terminal" evidence="6">
    <location>
        <begin position="815"/>
        <end position="967"/>
    </location>
</feature>
<dbReference type="Gene3D" id="1.25.10.10">
    <property type="entry name" value="Leucine-rich Repeat Variant"/>
    <property type="match status" value="1"/>
</dbReference>
<organism evidence="8 9">
    <name type="scientific">Cymbomonas tetramitiformis</name>
    <dbReference type="NCBI Taxonomy" id="36881"/>
    <lineage>
        <taxon>Eukaryota</taxon>
        <taxon>Viridiplantae</taxon>
        <taxon>Chlorophyta</taxon>
        <taxon>Pyramimonadophyceae</taxon>
        <taxon>Pyramimonadales</taxon>
        <taxon>Pyramimonadaceae</taxon>
        <taxon>Cymbomonas</taxon>
    </lineage>
</organism>
<reference evidence="8 9" key="1">
    <citation type="journal article" date="2015" name="Genome Biol. Evol.">
        <title>Comparative Genomics of a Bacterivorous Green Alga Reveals Evolutionary Causalities and Consequences of Phago-Mixotrophic Mode of Nutrition.</title>
        <authorList>
            <person name="Burns J.A."/>
            <person name="Paasch A."/>
            <person name="Narechania A."/>
            <person name="Kim E."/>
        </authorList>
    </citation>
    <scope>NUCLEOTIDE SEQUENCE [LARGE SCALE GENOMIC DNA]</scope>
    <source>
        <strain evidence="8 9">PLY_AMNH</strain>
    </source>
</reference>
<evidence type="ECO:0000313" key="8">
    <source>
        <dbReference type="EMBL" id="KAK3246484.1"/>
    </source>
</evidence>
<dbReference type="PANTHER" id="PTHR10943">
    <property type="entry name" value="26S PROTEASOME NON-ATPASE REGULATORY SUBUNIT"/>
    <property type="match status" value="1"/>
</dbReference>
<dbReference type="SUPFAM" id="SSF48371">
    <property type="entry name" value="ARM repeat"/>
    <property type="match status" value="1"/>
</dbReference>
<comment type="subunit">
    <text evidence="4">Component of the 19S regulatory particle (RP/PA700) base subcomplex of the 26S proteasome. The 26S proteasome is composed of a core protease (CP), known as the 20S proteasome, capped at one or both ends by the 19S regulatory particle (RP/PA700).</text>
</comment>
<keyword evidence="3 4" id="KW-0647">Proteasome</keyword>
<dbReference type="Pfam" id="PF01851">
    <property type="entry name" value="PC_rep"/>
    <property type="match status" value="3"/>
</dbReference>
<evidence type="ECO:0000259" key="6">
    <source>
        <dbReference type="Pfam" id="PF18004"/>
    </source>
</evidence>
<dbReference type="InterPro" id="IPR002015">
    <property type="entry name" value="Proteasome/cyclosome_rpt"/>
</dbReference>
<feature type="region of interest" description="Disordered" evidence="5">
    <location>
        <begin position="281"/>
        <end position="338"/>
    </location>
</feature>
<feature type="compositionally biased region" description="Basic and acidic residues" evidence="5">
    <location>
        <begin position="872"/>
        <end position="881"/>
    </location>
</feature>
<dbReference type="InterPro" id="IPR016642">
    <property type="entry name" value="26S_Psome_Rpn2"/>
</dbReference>
<evidence type="ECO:0000256" key="3">
    <source>
        <dbReference type="ARBA" id="ARBA00022942"/>
    </source>
</evidence>
<dbReference type="AlphaFoldDB" id="A0AAE0C2E3"/>
<dbReference type="Pfam" id="PF18004">
    <property type="entry name" value="RPN2_C"/>
    <property type="match status" value="1"/>
</dbReference>
<dbReference type="GO" id="GO:0008540">
    <property type="term" value="C:proteasome regulatory particle, base subcomplex"/>
    <property type="evidence" value="ECO:0007669"/>
    <property type="project" value="UniProtKB-UniRule"/>
</dbReference>
<sequence>MSSVKLTSASGLLSLLTEEENSLKDYALKSLLRVVDDHWAEVAGSLSVVESLYEDEEFPQREHAALLASKVFYHLLELNDSLTYALGAGELFDVSDNSEYVQTLVAKCIDQYVELRVKEVDGKEDLPPIDTRLTSIVERMFERCFRDGQYRQAIGIALETRRLDKLKEAILMCEDINEVLSYTLKASLKLITSREFRFKVLLELVKLYESASAVPDYMSVCTCLMFLDDHSTVAKILDQLISDEDEDKALLAYQIGFDLFENEIPQFLLKVRDEISALVPPPAAPPAAPALEQAGTPSTEEATPEGEAAEGAESMETEEAAPPATAPAPAEGSADALEPTGRLAPTYQTRWQKLQTILSGDATISLHLQFLSSHNKADLLILKGMKNAIETRNSVCHSATILANATMHAGTTCDTFLRENLDWLSRATNWAKFSATAGLGVIHRGHLSQGRSLMEPYLPRGNSPSVSPYSEGGALYALGLIHVDQGEGIRQFLLESLRNTSNDVIQHGACLGLGLASLGTADTTVYEDIKGVLYSESAVAGEAAGIGMGLLLAGTGSEKTEEMLQYAHDTQHEKIIQGLSMGCALTVYGREEEADTLIETLARDADPILRYGGMYATALAYRGTGNNNAIRRLLHFAVSDVSDDVRRAAVLSLGFVLYQTPEQCPRVVALLAESYNPHMRYGAAMAVGIACSGTGLKEAIALLEPLVTDAVDYVRQGALIAMAMVLIQQPETRASGFRKQLDKIIADKHEEVMAKKGAIMAAGLLDAGGRNVTVGLRSRSASHRMAAVLGLAVFTQYWYWYPLAYFISLPLRPSALIGLNSDLKMPKFSATSTCRPSLFAYAPPLSSATTTQVSKAPTAVLSTTAKARAKAKRDADKKGESKPSTPATDADSTMETDEPSARVASPEDAPEPTSEQLENPARVVPTQEKYVRFQEGIGVRYVPLKRNPPSGIIIMKDTRPELPVELVEVEPTQGVAQPAAAPTPAIEEEEPAPPEPFEYAMA</sequence>
<evidence type="ECO:0000256" key="5">
    <source>
        <dbReference type="SAM" id="MobiDB-lite"/>
    </source>
</evidence>
<dbReference type="GO" id="GO:0005634">
    <property type="term" value="C:nucleus"/>
    <property type="evidence" value="ECO:0007669"/>
    <property type="project" value="TreeGrafter"/>
</dbReference>
<comment type="similarity">
    <text evidence="1 4">Belongs to the proteasome subunit S1 family.</text>
</comment>
<feature type="compositionally biased region" description="Polar residues" evidence="5">
    <location>
        <begin position="882"/>
        <end position="891"/>
    </location>
</feature>
<dbReference type="PANTHER" id="PTHR10943:SF2">
    <property type="entry name" value="26S PROTEASOME NON-ATPASE REGULATORY SUBUNIT 1"/>
    <property type="match status" value="1"/>
</dbReference>
<feature type="compositionally biased region" description="Low complexity" evidence="5">
    <location>
        <begin position="973"/>
        <end position="985"/>
    </location>
</feature>
<proteinExistence type="inferred from homology"/>
<dbReference type="GO" id="GO:0034515">
    <property type="term" value="C:proteasome storage granule"/>
    <property type="evidence" value="ECO:0007669"/>
    <property type="project" value="TreeGrafter"/>
</dbReference>
<dbReference type="InterPro" id="IPR011989">
    <property type="entry name" value="ARM-like"/>
</dbReference>
<feature type="domain" description="26S proteasome non-ATPase regulatory subunit 1/RPN2 N-terminal" evidence="7">
    <location>
        <begin position="7"/>
        <end position="276"/>
    </location>
</feature>
<feature type="region of interest" description="Disordered" evidence="5">
    <location>
        <begin position="973"/>
        <end position="1002"/>
    </location>
</feature>
<dbReference type="Proteomes" id="UP001190700">
    <property type="component" value="Unassembled WGS sequence"/>
</dbReference>
<dbReference type="InterPro" id="IPR048570">
    <property type="entry name" value="PSMD1_RPN2_N"/>
</dbReference>
<dbReference type="PIRSF" id="PIRSF015947">
    <property type="entry name" value="26S_Psome_Rpn2"/>
    <property type="match status" value="1"/>
</dbReference>
<name>A0AAE0C2E3_9CHLO</name>
<evidence type="ECO:0000313" key="9">
    <source>
        <dbReference type="Proteomes" id="UP001190700"/>
    </source>
</evidence>
<evidence type="ECO:0000256" key="4">
    <source>
        <dbReference type="PIRNR" id="PIRNR015947"/>
    </source>
</evidence>
<feature type="region of interest" description="Disordered" evidence="5">
    <location>
        <begin position="862"/>
        <end position="925"/>
    </location>
</feature>
<dbReference type="GO" id="GO:0030234">
    <property type="term" value="F:enzyme regulator activity"/>
    <property type="evidence" value="ECO:0007669"/>
    <property type="project" value="UniProtKB-UniRule"/>
</dbReference>
<comment type="function">
    <text evidence="4">Acts as a regulatory subunit of the 26S proteasome which is involved in the ATP-dependent degradation of ubiquitinated proteins.</text>
</comment>
<evidence type="ECO:0000259" key="7">
    <source>
        <dbReference type="Pfam" id="PF21505"/>
    </source>
</evidence>
<evidence type="ECO:0000256" key="1">
    <source>
        <dbReference type="ARBA" id="ARBA00006308"/>
    </source>
</evidence>
<keyword evidence="9" id="KW-1185">Reference proteome</keyword>